<gene>
    <name evidence="1" type="ORF">GCM10009787_11350</name>
</gene>
<keyword evidence="2" id="KW-1185">Reference proteome</keyword>
<dbReference type="Proteomes" id="UP001501391">
    <property type="component" value="Unassembled WGS sequence"/>
</dbReference>
<dbReference type="RefSeq" id="WP_346162161.1">
    <property type="nucleotide sequence ID" value="NZ_BAAAOQ010000003.1"/>
</dbReference>
<reference evidence="2" key="1">
    <citation type="journal article" date="2019" name="Int. J. Syst. Evol. Microbiol.">
        <title>The Global Catalogue of Microorganisms (GCM) 10K type strain sequencing project: providing services to taxonomists for standard genome sequencing and annotation.</title>
        <authorList>
            <consortium name="The Broad Institute Genomics Platform"/>
            <consortium name="The Broad Institute Genome Sequencing Center for Infectious Disease"/>
            <person name="Wu L."/>
            <person name="Ma J."/>
        </authorList>
    </citation>
    <scope>NUCLEOTIDE SEQUENCE [LARGE SCALE GENOMIC DNA]</scope>
    <source>
        <strain evidence="2">JCM 14924</strain>
    </source>
</reference>
<evidence type="ECO:0000313" key="1">
    <source>
        <dbReference type="EMBL" id="GAA2192692.1"/>
    </source>
</evidence>
<dbReference type="EMBL" id="BAAAOQ010000003">
    <property type="protein sequence ID" value="GAA2192692.1"/>
    <property type="molecule type" value="Genomic_DNA"/>
</dbReference>
<comment type="caution">
    <text evidence="1">The sequence shown here is derived from an EMBL/GenBank/DDBJ whole genome shotgun (WGS) entry which is preliminary data.</text>
</comment>
<evidence type="ECO:0000313" key="2">
    <source>
        <dbReference type="Proteomes" id="UP001501391"/>
    </source>
</evidence>
<protein>
    <submittedName>
        <fullName evidence="1">Uncharacterized protein</fullName>
    </submittedName>
</protein>
<accession>A0ABP5N416</accession>
<proteinExistence type="predicted"/>
<name>A0ABP5N416_9ACTN</name>
<sequence length="219" mass="23276">MTKSSLSVHRDLKWALRQAAQRAGERAPSVRGSDWRLATVTAVNADGTIVADGITARRMEAYRNAAVGDVAVLDQSSSGNWIAHGRLATAAALGPVPYTPTVTGGGSVTWSTRVGQYMRLDRLVFVSVRLVVNAAGSGSANVQIDMPSAVDGSVTDQTLQARFTENRTGYALKFQGSSSPTLDRLRMQDETGTNRVVNVTGADLTSGRVINIEGSYFEA</sequence>
<organism evidence="1 2">
    <name type="scientific">Streptomyces bangladeshensis</name>
    <dbReference type="NCBI Taxonomy" id="295352"/>
    <lineage>
        <taxon>Bacteria</taxon>
        <taxon>Bacillati</taxon>
        <taxon>Actinomycetota</taxon>
        <taxon>Actinomycetes</taxon>
        <taxon>Kitasatosporales</taxon>
        <taxon>Streptomycetaceae</taxon>
        <taxon>Streptomyces</taxon>
    </lineage>
</organism>